<dbReference type="InterPro" id="IPR013977">
    <property type="entry name" value="GcvT_C"/>
</dbReference>
<comment type="similarity">
    <text evidence="1">Belongs to the GcvT family.</text>
</comment>
<accession>A0A834GB83</accession>
<evidence type="ECO:0000259" key="3">
    <source>
        <dbReference type="Pfam" id="PF01571"/>
    </source>
</evidence>
<dbReference type="InterPro" id="IPR006222">
    <property type="entry name" value="GCVT_N"/>
</dbReference>
<evidence type="ECO:0000256" key="1">
    <source>
        <dbReference type="ARBA" id="ARBA00008609"/>
    </source>
</evidence>
<dbReference type="GO" id="GO:0005739">
    <property type="term" value="C:mitochondrion"/>
    <property type="evidence" value="ECO:0007669"/>
    <property type="project" value="TreeGrafter"/>
</dbReference>
<dbReference type="SUPFAM" id="SSF103025">
    <property type="entry name" value="Folate-binding domain"/>
    <property type="match status" value="1"/>
</dbReference>
<dbReference type="SUPFAM" id="SSF101790">
    <property type="entry name" value="Aminomethyltransferase beta-barrel domain"/>
    <property type="match status" value="1"/>
</dbReference>
<dbReference type="Pfam" id="PF01571">
    <property type="entry name" value="GCV_T"/>
    <property type="match status" value="1"/>
</dbReference>
<comment type="caution">
    <text evidence="5">The sequence shown here is derived from an EMBL/GenBank/DDBJ whole genome shotgun (WGS) entry which is preliminary data.</text>
</comment>
<name>A0A834GB83_RHOSS</name>
<dbReference type="Pfam" id="PF08669">
    <property type="entry name" value="GCV_T_C"/>
    <property type="match status" value="1"/>
</dbReference>
<dbReference type="Proteomes" id="UP000626092">
    <property type="component" value="Unassembled WGS sequence"/>
</dbReference>
<reference evidence="5" key="1">
    <citation type="submission" date="2019-11" db="EMBL/GenBank/DDBJ databases">
        <authorList>
            <person name="Liu Y."/>
            <person name="Hou J."/>
            <person name="Li T.-Q."/>
            <person name="Guan C.-H."/>
            <person name="Wu X."/>
            <person name="Wu H.-Z."/>
            <person name="Ling F."/>
            <person name="Zhang R."/>
            <person name="Shi X.-G."/>
            <person name="Ren J.-P."/>
            <person name="Chen E.-F."/>
            <person name="Sun J.-M."/>
        </authorList>
    </citation>
    <scope>NUCLEOTIDE SEQUENCE</scope>
    <source>
        <strain evidence="5">Adult_tree_wgs_1</strain>
        <tissue evidence="5">Leaves</tissue>
    </source>
</reference>
<dbReference type="InterPro" id="IPR027266">
    <property type="entry name" value="TrmE/GcvT-like"/>
</dbReference>
<organism evidence="5 6">
    <name type="scientific">Rhododendron simsii</name>
    <name type="common">Sims's rhododendron</name>
    <dbReference type="NCBI Taxonomy" id="118357"/>
    <lineage>
        <taxon>Eukaryota</taxon>
        <taxon>Viridiplantae</taxon>
        <taxon>Streptophyta</taxon>
        <taxon>Embryophyta</taxon>
        <taxon>Tracheophyta</taxon>
        <taxon>Spermatophyta</taxon>
        <taxon>Magnoliopsida</taxon>
        <taxon>eudicotyledons</taxon>
        <taxon>Gunneridae</taxon>
        <taxon>Pentapetalae</taxon>
        <taxon>asterids</taxon>
        <taxon>Ericales</taxon>
        <taxon>Ericaceae</taxon>
        <taxon>Ericoideae</taxon>
        <taxon>Rhodoreae</taxon>
        <taxon>Rhododendron</taxon>
    </lineage>
</organism>
<dbReference type="PANTHER" id="PTHR43757:SF14">
    <property type="entry name" value="GLYCINE CLEAVAGE T-PROTEIN FAMILY"/>
    <property type="match status" value="1"/>
</dbReference>
<dbReference type="AlphaFoldDB" id="A0A834GB83"/>
<dbReference type="InterPro" id="IPR017703">
    <property type="entry name" value="YgfZ/GCV_T_CS"/>
</dbReference>
<protein>
    <submittedName>
        <fullName evidence="5">Uncharacterized protein</fullName>
    </submittedName>
</protein>
<gene>
    <name evidence="5" type="ORF">RHSIM_Rhsim11G0128300</name>
</gene>
<feature type="domain" description="Aminomethyltransferase C-terminal" evidence="4">
    <location>
        <begin position="435"/>
        <end position="493"/>
    </location>
</feature>
<evidence type="ECO:0000313" key="5">
    <source>
        <dbReference type="EMBL" id="KAF7128181.1"/>
    </source>
</evidence>
<keyword evidence="6" id="KW-1185">Reference proteome</keyword>
<dbReference type="InterPro" id="IPR028896">
    <property type="entry name" value="GcvT/YgfZ/DmdA"/>
</dbReference>
<dbReference type="Gene3D" id="3.30.1360.120">
    <property type="entry name" value="Probable tRNA modification gtpase trme, domain 1"/>
    <property type="match status" value="1"/>
</dbReference>
<evidence type="ECO:0000256" key="2">
    <source>
        <dbReference type="ARBA" id="ARBA00022946"/>
    </source>
</evidence>
<dbReference type="InterPro" id="IPR029043">
    <property type="entry name" value="GcvT/YgfZ_C"/>
</dbReference>
<dbReference type="OrthoDB" id="191995at2759"/>
<proteinExistence type="inferred from homology"/>
<evidence type="ECO:0000313" key="6">
    <source>
        <dbReference type="Proteomes" id="UP000626092"/>
    </source>
</evidence>
<keyword evidence="2" id="KW-0809">Transit peptide</keyword>
<dbReference type="PANTHER" id="PTHR43757">
    <property type="entry name" value="AMINOMETHYLTRANSFERASE"/>
    <property type="match status" value="1"/>
</dbReference>
<dbReference type="NCBIfam" id="TIGR03317">
    <property type="entry name" value="ygfZ_signature"/>
    <property type="match status" value="1"/>
</dbReference>
<feature type="domain" description="GCVT N-terminal" evidence="3">
    <location>
        <begin position="188"/>
        <end position="414"/>
    </location>
</feature>
<sequence>MRNAYGGKYAFSKLPSLLLLHSSLSPTPSPSTTTNATATTAVKTPLAFNADSLPSPLPQRCLLDSESLSHASICLAFRPLPSPHRPRPPRIMNVPDLKSRLPNISAGVLTPSVSTLSFFNSFVWSLQDTVTGFGAKLSEDGIVETFDNDDDALDAVENGVVVCDYFISTFFIFLIKCCGPFTFWTYSSGEDRIQFLHNQSTANFECLQEGQGCDTVFVTPTARTIDIGHAWIMRNAVTLVVSPMTSGSITQMLRKYVYNIIVRHLSMSLYSLYVFFADKVEIEDISKQTCLFVLVGARSNQVMMDLNLGDMVGQPHGTHKHYTVNGMPVTVAAGNIISEEGFSLLMSPAVAGSVWKTLLSQGAIPMGSKAWETFRVFQGGTTLTYAGRPAPGKELTDEYNVLEAGLWNSISMNKGCYKGQETISRLITYDGVKQRLWGIRLSSPVEPGTPIIVDAKTVGKLTSYAAGRNESEHFGLGYIKRKAASEGDTVNVGDNAVGTVVEVPFLARQCPPPPKSSNS</sequence>
<evidence type="ECO:0000259" key="4">
    <source>
        <dbReference type="Pfam" id="PF08669"/>
    </source>
</evidence>
<dbReference type="EMBL" id="WJXA01000011">
    <property type="protein sequence ID" value="KAF7128181.1"/>
    <property type="molecule type" value="Genomic_DNA"/>
</dbReference>